<keyword evidence="2" id="KW-1185">Reference proteome</keyword>
<sequence>MKFPVRFCTFCTFGSRAESWFRDSAGTIKYRKYIKKYSTVKLHTFEFTGASDVLFSIKTLKFSTIVIKFSPKLDSASPFWSFCCKSLDFDLTKVTESVLSSSLFTF</sequence>
<evidence type="ECO:0000313" key="2">
    <source>
        <dbReference type="Proteomes" id="UP000276133"/>
    </source>
</evidence>
<organism evidence="1 2">
    <name type="scientific">Brachionus plicatilis</name>
    <name type="common">Marine rotifer</name>
    <name type="synonym">Brachionus muelleri</name>
    <dbReference type="NCBI Taxonomy" id="10195"/>
    <lineage>
        <taxon>Eukaryota</taxon>
        <taxon>Metazoa</taxon>
        <taxon>Spiralia</taxon>
        <taxon>Gnathifera</taxon>
        <taxon>Rotifera</taxon>
        <taxon>Eurotatoria</taxon>
        <taxon>Monogononta</taxon>
        <taxon>Pseudotrocha</taxon>
        <taxon>Ploima</taxon>
        <taxon>Brachionidae</taxon>
        <taxon>Brachionus</taxon>
    </lineage>
</organism>
<dbReference type="Proteomes" id="UP000276133">
    <property type="component" value="Unassembled WGS sequence"/>
</dbReference>
<evidence type="ECO:0000313" key="1">
    <source>
        <dbReference type="EMBL" id="RNA41296.1"/>
    </source>
</evidence>
<name>A0A3M7SZV9_BRAPC</name>
<comment type="caution">
    <text evidence="1">The sequence shown here is derived from an EMBL/GenBank/DDBJ whole genome shotgun (WGS) entry which is preliminary data.</text>
</comment>
<dbReference type="EMBL" id="REGN01000525">
    <property type="protein sequence ID" value="RNA41296.1"/>
    <property type="molecule type" value="Genomic_DNA"/>
</dbReference>
<accession>A0A3M7SZV9</accession>
<protein>
    <submittedName>
        <fullName evidence="1">Uncharacterized protein</fullName>
    </submittedName>
</protein>
<dbReference type="AlphaFoldDB" id="A0A3M7SZV9"/>
<proteinExistence type="predicted"/>
<reference evidence="1 2" key="1">
    <citation type="journal article" date="2018" name="Sci. Rep.">
        <title>Genomic signatures of local adaptation to the degree of environmental predictability in rotifers.</title>
        <authorList>
            <person name="Franch-Gras L."/>
            <person name="Hahn C."/>
            <person name="Garcia-Roger E.M."/>
            <person name="Carmona M.J."/>
            <person name="Serra M."/>
            <person name="Gomez A."/>
        </authorList>
    </citation>
    <scope>NUCLEOTIDE SEQUENCE [LARGE SCALE GENOMIC DNA]</scope>
    <source>
        <strain evidence="1">HYR1</strain>
    </source>
</reference>
<gene>
    <name evidence="1" type="ORF">BpHYR1_009323</name>
</gene>